<feature type="domain" description="HTH araC/xylS-type" evidence="4">
    <location>
        <begin position="206"/>
        <end position="304"/>
    </location>
</feature>
<dbReference type="RefSeq" id="WP_119926484.1">
    <property type="nucleotide sequence ID" value="NZ_QZEY01000003.1"/>
</dbReference>
<dbReference type="SUPFAM" id="SSF46689">
    <property type="entry name" value="Homeodomain-like"/>
    <property type="match status" value="1"/>
</dbReference>
<reference evidence="5 6" key="1">
    <citation type="submission" date="2018-09" db="EMBL/GenBank/DDBJ databases">
        <title>YIM 75507 draft genome.</title>
        <authorList>
            <person name="Tang S."/>
            <person name="Feng Y."/>
        </authorList>
    </citation>
    <scope>NUCLEOTIDE SEQUENCE [LARGE SCALE GENOMIC DNA]</scope>
    <source>
        <strain evidence="5 6">YIM 75507</strain>
    </source>
</reference>
<dbReference type="AlphaFoldDB" id="A0A3A4AV88"/>
<dbReference type="OrthoDB" id="9799345at2"/>
<keyword evidence="3" id="KW-0804">Transcription</keyword>
<organism evidence="5 6">
    <name type="scientific">Bailinhaonella thermotolerans</name>
    <dbReference type="NCBI Taxonomy" id="1070861"/>
    <lineage>
        <taxon>Bacteria</taxon>
        <taxon>Bacillati</taxon>
        <taxon>Actinomycetota</taxon>
        <taxon>Actinomycetes</taxon>
        <taxon>Streptosporangiales</taxon>
        <taxon>Streptosporangiaceae</taxon>
        <taxon>Bailinhaonella</taxon>
    </lineage>
</organism>
<dbReference type="GO" id="GO:0043565">
    <property type="term" value="F:sequence-specific DNA binding"/>
    <property type="evidence" value="ECO:0007669"/>
    <property type="project" value="InterPro"/>
</dbReference>
<dbReference type="PROSITE" id="PS01124">
    <property type="entry name" value="HTH_ARAC_FAMILY_2"/>
    <property type="match status" value="1"/>
</dbReference>
<evidence type="ECO:0000259" key="4">
    <source>
        <dbReference type="PROSITE" id="PS01124"/>
    </source>
</evidence>
<keyword evidence="2" id="KW-0238">DNA-binding</keyword>
<evidence type="ECO:0000256" key="3">
    <source>
        <dbReference type="ARBA" id="ARBA00023163"/>
    </source>
</evidence>
<dbReference type="EMBL" id="QZEY01000003">
    <property type="protein sequence ID" value="RJL33525.1"/>
    <property type="molecule type" value="Genomic_DNA"/>
</dbReference>
<dbReference type="InterPro" id="IPR050204">
    <property type="entry name" value="AraC_XylS_family_regulators"/>
</dbReference>
<dbReference type="Gene3D" id="1.10.10.60">
    <property type="entry name" value="Homeodomain-like"/>
    <property type="match status" value="1"/>
</dbReference>
<gene>
    <name evidence="5" type="ORF">D5H75_12225</name>
</gene>
<dbReference type="GO" id="GO:0003700">
    <property type="term" value="F:DNA-binding transcription factor activity"/>
    <property type="evidence" value="ECO:0007669"/>
    <property type="project" value="InterPro"/>
</dbReference>
<dbReference type="PANTHER" id="PTHR46796">
    <property type="entry name" value="HTH-TYPE TRANSCRIPTIONAL ACTIVATOR RHAS-RELATED"/>
    <property type="match status" value="1"/>
</dbReference>
<accession>A0A3A4AV88</accession>
<dbReference type="Proteomes" id="UP000265768">
    <property type="component" value="Unassembled WGS sequence"/>
</dbReference>
<evidence type="ECO:0000313" key="5">
    <source>
        <dbReference type="EMBL" id="RJL33525.1"/>
    </source>
</evidence>
<dbReference type="InterPro" id="IPR018060">
    <property type="entry name" value="HTH_AraC"/>
</dbReference>
<dbReference type="Pfam" id="PF12833">
    <property type="entry name" value="HTH_18"/>
    <property type="match status" value="1"/>
</dbReference>
<protein>
    <submittedName>
        <fullName evidence="5">Helix-turn-helix domain-containing protein</fullName>
    </submittedName>
</protein>
<dbReference type="SMART" id="SM00342">
    <property type="entry name" value="HTH_ARAC"/>
    <property type="match status" value="1"/>
</dbReference>
<keyword evidence="1" id="KW-0805">Transcription regulation</keyword>
<keyword evidence="6" id="KW-1185">Reference proteome</keyword>
<dbReference type="PANTHER" id="PTHR46796:SF6">
    <property type="entry name" value="ARAC SUBFAMILY"/>
    <property type="match status" value="1"/>
</dbReference>
<sequence length="307" mass="32856">MRVDTTLLPPRDQADRWRAAVAAAFGPLEVRPLDGPGFPGALVGRALGPVTVSEVRAPAHEVRRAARHTGRGQGEYYKLGLMLEGSCALEQSGRYVVARPGDVVIYDVARPVEITFEAHRLLTVMVPHGVLPLPAGRVAELTGTLLPGPGSGRPVAAFLRSLAEDPAALDGPAAHHLGEAVLSLVTGAIAERTGAPQAPCPGPPFPVIESWIEDHLGDPALTPAVVARAHHISVRQLYRVFQAQGRTVAAHIRSRRLERCRRDLLTRPDPVAVIAARWCFPDPAGFSRAFRRAYGLSPAAYRATAGR</sequence>
<dbReference type="InterPro" id="IPR035418">
    <property type="entry name" value="AraC-bd_2"/>
</dbReference>
<evidence type="ECO:0000256" key="2">
    <source>
        <dbReference type="ARBA" id="ARBA00023125"/>
    </source>
</evidence>
<comment type="caution">
    <text evidence="5">The sequence shown here is derived from an EMBL/GenBank/DDBJ whole genome shotgun (WGS) entry which is preliminary data.</text>
</comment>
<evidence type="ECO:0000313" key="6">
    <source>
        <dbReference type="Proteomes" id="UP000265768"/>
    </source>
</evidence>
<dbReference type="Pfam" id="PF14525">
    <property type="entry name" value="AraC_binding_2"/>
    <property type="match status" value="1"/>
</dbReference>
<proteinExistence type="predicted"/>
<name>A0A3A4AV88_9ACTN</name>
<evidence type="ECO:0000256" key="1">
    <source>
        <dbReference type="ARBA" id="ARBA00023015"/>
    </source>
</evidence>
<dbReference type="InterPro" id="IPR009057">
    <property type="entry name" value="Homeodomain-like_sf"/>
</dbReference>